<dbReference type="PRINTS" id="PR02045">
    <property type="entry name" value="F138DOMAIN"/>
</dbReference>
<feature type="region of interest" description="Disordered" evidence="1">
    <location>
        <begin position="1"/>
        <end position="48"/>
    </location>
</feature>
<reference evidence="2 3" key="1">
    <citation type="submission" date="2012-03" db="EMBL/GenBank/DDBJ databases">
        <title>Whole Genome Assembly of Papio anubis.</title>
        <authorList>
            <person name="Liu Y.L."/>
            <person name="Abraham K.A."/>
            <person name="Akbar H.A."/>
            <person name="Ali S.A."/>
            <person name="Anosike U.A."/>
            <person name="Aqrawi P.A."/>
            <person name="Arias F.A."/>
            <person name="Attaway T.A."/>
            <person name="Awwad R.A."/>
            <person name="Babu C.B."/>
            <person name="Bandaranaike D.B."/>
            <person name="Battles P.B."/>
            <person name="Bell A.B."/>
            <person name="Beltran B.B."/>
            <person name="Berhane-Mersha D.B."/>
            <person name="Bess C.B."/>
            <person name="Bickham C.B."/>
            <person name="Bolden T.B."/>
            <person name="Carter K.C."/>
            <person name="Chau D.C."/>
            <person name="Chavez A.C."/>
            <person name="Clerc-Blankenburg K.C."/>
            <person name="Coyle M.C."/>
            <person name="Dao M.D."/>
            <person name="Davila M.L.D."/>
            <person name="Davy-Carroll L.D."/>
            <person name="Denson S.D."/>
            <person name="Dinh H.D."/>
            <person name="Fernandez S.F."/>
            <person name="Fernando P.F."/>
            <person name="Forbes L.F."/>
            <person name="Francis C.F."/>
            <person name="Francisco L.F."/>
            <person name="Fu Q.F."/>
            <person name="Garcia-Iii R.G."/>
            <person name="Garrett T.G."/>
            <person name="Gross S.G."/>
            <person name="Gubbala S.G."/>
            <person name="Hirani K.H."/>
            <person name="Hogues M.H."/>
            <person name="Hollins B.H."/>
            <person name="Jackson L.J."/>
            <person name="Javaid M.J."/>
            <person name="Jhangiani S.J."/>
            <person name="Johnson A.J."/>
            <person name="Johnson B.J."/>
            <person name="Jones J.J."/>
            <person name="Joshi V.J."/>
            <person name="Kalu J.K."/>
            <person name="Khan N.K."/>
            <person name="Korchina V.K."/>
            <person name="Kovar C.K."/>
            <person name="Lago L.L."/>
            <person name="Lara F.L."/>
            <person name="Le T.-K.L."/>
            <person name="Lee S.L."/>
            <person name="Legall-Iii F.L."/>
            <person name="Lemon S.L."/>
            <person name="Liu J.L."/>
            <person name="Liu Y.-S.L."/>
            <person name="Liyanage D.L."/>
            <person name="Lopez J.L."/>
            <person name="Lorensuhewa L.L."/>
            <person name="Mata R.M."/>
            <person name="Mathew T.M."/>
            <person name="Mercado C.M."/>
            <person name="Mercado I.M."/>
            <person name="Morales K.M."/>
            <person name="Morgan M.M."/>
            <person name="Munidasa M.M."/>
            <person name="Ngo D.N."/>
            <person name="Nguyen L.N."/>
            <person name="Nguyen T.N."/>
            <person name="Nguyen N.N."/>
            <person name="Obregon M.O."/>
            <person name="Okwuonu G.O."/>
            <person name="Ongeri F.O."/>
            <person name="Onwere C.O."/>
            <person name="Osifeso I.O."/>
            <person name="Parra A.P."/>
            <person name="Patil S.P."/>
            <person name="Perez A.P."/>
            <person name="Perez Y.P."/>
            <person name="Pham C.P."/>
            <person name="Pu L.-L.P."/>
            <person name="Puazo M.P."/>
            <person name="Quiroz J.Q."/>
            <person name="Rouhana J.R."/>
            <person name="Ruiz M.R."/>
            <person name="Ruiz S.-J.R."/>
            <person name="Saada N.S."/>
            <person name="Santibanez J.S."/>
            <person name="Scheel M.S."/>
            <person name="Schneider B.S."/>
            <person name="Simmons D.S."/>
            <person name="Sisson I.S."/>
            <person name="Tang L.-Y.T."/>
            <person name="Thornton R.T."/>
            <person name="Tisius J.T."/>
            <person name="Toledanes G.T."/>
            <person name="Trejos Z.T."/>
            <person name="Usmani K.U."/>
            <person name="Varghese R.V."/>
            <person name="Vattathil S.V."/>
            <person name="Vee V.V."/>
            <person name="Walker D.W."/>
            <person name="Weissenberger G.W."/>
            <person name="White C.W."/>
            <person name="Williams A.W."/>
            <person name="Woodworth J.W."/>
            <person name="Wright R.W."/>
            <person name="Zhu Y.Z."/>
            <person name="Han Y.H."/>
            <person name="Newsham I.N."/>
            <person name="Nazareth L.N."/>
            <person name="Worley K.W."/>
            <person name="Muzny D.M."/>
            <person name="Rogers J.R."/>
            <person name="Gibbs R.G."/>
        </authorList>
    </citation>
    <scope>NUCLEOTIDE SEQUENCE [LARGE SCALE GENOMIC DNA]</scope>
</reference>
<dbReference type="Proteomes" id="UP000028761">
    <property type="component" value="Chromosome 3"/>
</dbReference>
<name>A0A8I5N760_PAPAN</name>
<reference evidence="2" key="3">
    <citation type="submission" date="2025-09" db="UniProtKB">
        <authorList>
            <consortium name="Ensembl"/>
        </authorList>
    </citation>
    <scope>IDENTIFICATION</scope>
</reference>
<evidence type="ECO:0000313" key="2">
    <source>
        <dbReference type="Ensembl" id="ENSPANP00000053128.1"/>
    </source>
</evidence>
<accession>A0A8I5N760</accession>
<organism evidence="2 3">
    <name type="scientific">Papio anubis</name>
    <name type="common">Olive baboon</name>
    <dbReference type="NCBI Taxonomy" id="9555"/>
    <lineage>
        <taxon>Eukaryota</taxon>
        <taxon>Metazoa</taxon>
        <taxon>Chordata</taxon>
        <taxon>Craniata</taxon>
        <taxon>Vertebrata</taxon>
        <taxon>Euteleostomi</taxon>
        <taxon>Mammalia</taxon>
        <taxon>Eutheria</taxon>
        <taxon>Euarchontoglires</taxon>
        <taxon>Primates</taxon>
        <taxon>Haplorrhini</taxon>
        <taxon>Catarrhini</taxon>
        <taxon>Cercopithecidae</taxon>
        <taxon>Cercopithecinae</taxon>
        <taxon>Papio</taxon>
    </lineage>
</organism>
<protein>
    <submittedName>
        <fullName evidence="2">Uncharacterized protein</fullName>
    </submittedName>
</protein>
<reference evidence="2" key="2">
    <citation type="submission" date="2025-08" db="UniProtKB">
        <authorList>
            <consortium name="Ensembl"/>
        </authorList>
    </citation>
    <scope>IDENTIFICATION</scope>
</reference>
<dbReference type="Ensembl" id="ENSPANT00000068889.1">
    <property type="protein sequence ID" value="ENSPANP00000053128.1"/>
    <property type="gene ID" value="ENSPANG00000045708.1"/>
</dbReference>
<evidence type="ECO:0000313" key="3">
    <source>
        <dbReference type="Proteomes" id="UP000028761"/>
    </source>
</evidence>
<sequence length="150" mass="15763">MAGYRSSSPAGRPQPWRLPAARRGPAGSAERFPARRSPPGPGAPARESSLHSEYSLVLPPSLWPAPVAHCSQDLGLTLSPRLECVISAHCNLLLPSSSDSPASASLVAGITGAHHYAQLIFVFLVETWFHHVGLAGLELLTSGVPPVSAF</sequence>
<keyword evidence="3" id="KW-1185">Reference proteome</keyword>
<evidence type="ECO:0000256" key="1">
    <source>
        <dbReference type="SAM" id="MobiDB-lite"/>
    </source>
</evidence>
<dbReference type="PANTHER" id="PTHR12138">
    <property type="entry name" value="PRIMATE-EXPANDED PROTEIN FAMILY"/>
    <property type="match status" value="1"/>
</dbReference>
<dbReference type="PANTHER" id="PTHR12138:SF161">
    <property type="entry name" value="SECRETED PROTEIN"/>
    <property type="match status" value="1"/>
</dbReference>
<dbReference type="AlphaFoldDB" id="A0A8I5N760"/>
<dbReference type="GeneTree" id="ENSGT01150000286943"/>
<proteinExistence type="predicted"/>